<evidence type="ECO:0000313" key="1">
    <source>
        <dbReference type="EMBL" id="VFJ69141.1"/>
    </source>
</evidence>
<evidence type="ECO:0000313" key="2">
    <source>
        <dbReference type="EMBL" id="VFJ72068.1"/>
    </source>
</evidence>
<proteinExistence type="predicted"/>
<name>A0A450TN27_9GAMM</name>
<reference evidence="1" key="1">
    <citation type="submission" date="2019-02" db="EMBL/GenBank/DDBJ databases">
        <authorList>
            <person name="Gruber-Vodicka R. H."/>
            <person name="Seah K. B. B."/>
        </authorList>
    </citation>
    <scope>NUCLEOTIDE SEQUENCE</scope>
    <source>
        <strain evidence="2">BECK_BZ163</strain>
        <strain evidence="3">BECK_BZ164</strain>
        <strain evidence="1">BECK_BZ165</strain>
    </source>
</reference>
<organism evidence="1">
    <name type="scientific">Candidatus Kentrum sp. FM</name>
    <dbReference type="NCBI Taxonomy" id="2126340"/>
    <lineage>
        <taxon>Bacteria</taxon>
        <taxon>Pseudomonadati</taxon>
        <taxon>Pseudomonadota</taxon>
        <taxon>Gammaproteobacteria</taxon>
        <taxon>Candidatus Kentrum</taxon>
    </lineage>
</organism>
<dbReference type="Gene3D" id="3.30.160.250">
    <property type="match status" value="1"/>
</dbReference>
<accession>A0A450TN27</accession>
<sequence>MRLLLRLESGQNDRAIRYILFRQSPKTREEAIANIREAIGLCLEVRVEREMPLAMETLQLEIAA</sequence>
<dbReference type="AlphaFoldDB" id="A0A450TN27"/>
<dbReference type="EMBL" id="CAADEZ010000621">
    <property type="protein sequence ID" value="VFJ72068.1"/>
    <property type="molecule type" value="Genomic_DNA"/>
</dbReference>
<evidence type="ECO:0000313" key="3">
    <source>
        <dbReference type="EMBL" id="VFK20247.1"/>
    </source>
</evidence>
<dbReference type="EMBL" id="CAADFA010000512">
    <property type="protein sequence ID" value="VFJ69141.1"/>
    <property type="molecule type" value="Genomic_DNA"/>
</dbReference>
<dbReference type="EMBL" id="CAADFL010000681">
    <property type="protein sequence ID" value="VFK20247.1"/>
    <property type="molecule type" value="Genomic_DNA"/>
</dbReference>
<dbReference type="InterPro" id="IPR035069">
    <property type="entry name" value="TTHA1013/TTHA0281-like"/>
</dbReference>
<gene>
    <name evidence="2" type="ORF">BECKFM1743A_GA0114220_106216</name>
    <name evidence="3" type="ORF">BECKFM1743B_GA0114221_106811</name>
    <name evidence="1" type="ORF">BECKFM1743C_GA0114222_105126</name>
</gene>
<dbReference type="SUPFAM" id="SSF143100">
    <property type="entry name" value="TTHA1013/TTHA0281-like"/>
    <property type="match status" value="1"/>
</dbReference>
<protein>
    <submittedName>
        <fullName evidence="1">Uncharacterized protein</fullName>
    </submittedName>
</protein>